<evidence type="ECO:0000313" key="3">
    <source>
        <dbReference type="EMBL" id="KAG7383809.1"/>
    </source>
</evidence>
<keyword evidence="1" id="KW-0472">Membrane</keyword>
<feature type="transmembrane region" description="Helical" evidence="1">
    <location>
        <begin position="131"/>
        <end position="157"/>
    </location>
</feature>
<comment type="caution">
    <text evidence="3">The sequence shown here is derived from an EMBL/GenBank/DDBJ whole genome shotgun (WGS) entry which is preliminary data.</text>
</comment>
<keyword evidence="2" id="KW-0732">Signal</keyword>
<dbReference type="AlphaFoldDB" id="A0A8T1VUV6"/>
<reference evidence="3" key="1">
    <citation type="submission" date="2021-02" db="EMBL/GenBank/DDBJ databases">
        <authorList>
            <person name="Palmer J.M."/>
        </authorList>
    </citation>
    <scope>NUCLEOTIDE SEQUENCE</scope>
    <source>
        <strain evidence="3">SCRP734</strain>
    </source>
</reference>
<keyword evidence="1" id="KW-1133">Transmembrane helix</keyword>
<evidence type="ECO:0000256" key="1">
    <source>
        <dbReference type="SAM" id="Phobius"/>
    </source>
</evidence>
<proteinExistence type="predicted"/>
<organism evidence="3 4">
    <name type="scientific">Phytophthora pseudosyringae</name>
    <dbReference type="NCBI Taxonomy" id="221518"/>
    <lineage>
        <taxon>Eukaryota</taxon>
        <taxon>Sar</taxon>
        <taxon>Stramenopiles</taxon>
        <taxon>Oomycota</taxon>
        <taxon>Peronosporomycetes</taxon>
        <taxon>Peronosporales</taxon>
        <taxon>Peronosporaceae</taxon>
        <taxon>Phytophthora</taxon>
    </lineage>
</organism>
<evidence type="ECO:0000313" key="4">
    <source>
        <dbReference type="Proteomes" id="UP000694044"/>
    </source>
</evidence>
<evidence type="ECO:0008006" key="5">
    <source>
        <dbReference type="Google" id="ProtNLM"/>
    </source>
</evidence>
<dbReference type="PROSITE" id="PS51257">
    <property type="entry name" value="PROKAR_LIPOPROTEIN"/>
    <property type="match status" value="1"/>
</dbReference>
<accession>A0A8T1VUV6</accession>
<feature type="chain" id="PRO_5035770398" description="RxLR effector protein" evidence="2">
    <location>
        <begin position="24"/>
        <end position="168"/>
    </location>
</feature>
<gene>
    <name evidence="3" type="ORF">PHYPSEUDO_003292</name>
</gene>
<sequence>MRTFLLLVVAVVFAASCVSFTNAEYAVQAQSHLNTDRLLKPTADKEGDLIPADKEERAAGIAGIATRMKNLLRRNPSKMSEAKNNVKGANEAINKVNSVIGRGKTSTELTPAKMKTLETYARSNSENWWAMAYYITNVLGIGLSITFVYGVLFLGWIPYGMGGSPRAN</sequence>
<feature type="signal peptide" evidence="2">
    <location>
        <begin position="1"/>
        <end position="23"/>
    </location>
</feature>
<protein>
    <recommendedName>
        <fullName evidence="5">RxLR effector protein</fullName>
    </recommendedName>
</protein>
<keyword evidence="1" id="KW-0812">Transmembrane</keyword>
<dbReference type="OrthoDB" id="117083at2759"/>
<name>A0A8T1VUV6_9STRA</name>
<evidence type="ECO:0000256" key="2">
    <source>
        <dbReference type="SAM" id="SignalP"/>
    </source>
</evidence>
<dbReference type="Proteomes" id="UP000694044">
    <property type="component" value="Unassembled WGS sequence"/>
</dbReference>
<keyword evidence="4" id="KW-1185">Reference proteome</keyword>
<dbReference type="EMBL" id="JAGDFM010000166">
    <property type="protein sequence ID" value="KAG7383809.1"/>
    <property type="molecule type" value="Genomic_DNA"/>
</dbReference>